<feature type="non-terminal residue" evidence="1">
    <location>
        <position position="1"/>
    </location>
</feature>
<protein>
    <submittedName>
        <fullName evidence="1">Uncharacterized protein</fullName>
    </submittedName>
</protein>
<evidence type="ECO:0000313" key="1">
    <source>
        <dbReference type="EMBL" id="CAG7724190.1"/>
    </source>
</evidence>
<keyword evidence="2" id="KW-1185">Reference proteome</keyword>
<comment type="caution">
    <text evidence="1">The sequence shown here is derived from an EMBL/GenBank/DDBJ whole genome shotgun (WGS) entry which is preliminary data.</text>
</comment>
<dbReference type="AlphaFoldDB" id="A0A8J2P4N7"/>
<dbReference type="Proteomes" id="UP000708208">
    <property type="component" value="Unassembled WGS sequence"/>
</dbReference>
<proteinExistence type="predicted"/>
<dbReference type="EMBL" id="CAJVCH010106672">
    <property type="protein sequence ID" value="CAG7724190.1"/>
    <property type="molecule type" value="Genomic_DNA"/>
</dbReference>
<sequence>LKQIFQISLTWTTVSFQVHSNPVILVVIFFPGVRSEIRILGSVIQQ</sequence>
<reference evidence="1" key="1">
    <citation type="submission" date="2021-06" db="EMBL/GenBank/DDBJ databases">
        <authorList>
            <person name="Hodson N. C."/>
            <person name="Mongue J. A."/>
            <person name="Jaron S. K."/>
        </authorList>
    </citation>
    <scope>NUCLEOTIDE SEQUENCE</scope>
</reference>
<evidence type="ECO:0000313" key="2">
    <source>
        <dbReference type="Proteomes" id="UP000708208"/>
    </source>
</evidence>
<name>A0A8J2P4N7_9HEXA</name>
<accession>A0A8J2P4N7</accession>
<organism evidence="1 2">
    <name type="scientific">Allacma fusca</name>
    <dbReference type="NCBI Taxonomy" id="39272"/>
    <lineage>
        <taxon>Eukaryota</taxon>
        <taxon>Metazoa</taxon>
        <taxon>Ecdysozoa</taxon>
        <taxon>Arthropoda</taxon>
        <taxon>Hexapoda</taxon>
        <taxon>Collembola</taxon>
        <taxon>Symphypleona</taxon>
        <taxon>Sminthuridae</taxon>
        <taxon>Allacma</taxon>
    </lineage>
</organism>
<gene>
    <name evidence="1" type="ORF">AFUS01_LOCUS13227</name>
</gene>